<accession>A0ACB9RIZ2</accession>
<dbReference type="Proteomes" id="UP001057402">
    <property type="component" value="Chromosome 4"/>
</dbReference>
<comment type="caution">
    <text evidence="1">The sequence shown here is derived from an EMBL/GenBank/DDBJ whole genome shotgun (WGS) entry which is preliminary data.</text>
</comment>
<evidence type="ECO:0000313" key="1">
    <source>
        <dbReference type="EMBL" id="KAI4378928.1"/>
    </source>
</evidence>
<evidence type="ECO:0000313" key="2">
    <source>
        <dbReference type="Proteomes" id="UP001057402"/>
    </source>
</evidence>
<sequence length="550" mass="60701">MAVVAVTAAAFQTTLSNHPRIRFKLSCCLPVSYKSTRRKNHLRRKILKTLNPRFLPEEIPNPLVRDDPLDDSVAPALPDAGSAPERMNAGDVVVEGESLQSVEAVKDEFRDEGRFLGEFTAKDVVKFGFWFLGLFVMQTVCAVWVLGKRRREDDRNDVASEEVGKSVAEKVDASVLYGNGGLNKVVNGGGVDVEKRIEEIKLMAREARRMEQRGSQDGGYEGDGEGDEDEESSSGRTGIKKEIDARLEKLRKQFKSMQKSAAPTSNGSGHVEGIDGVDSSLMFKRKLKFRNPPPLEESSRPKGFNGGEFRGKSQKKKRSGATVANAIGNSGERESEKIISTPKNATRSQISHGQIERAAGDARGKIGENLQKSSQMTAKLSGVLPGGAMDIPSIKSKQMAGTKKVARNQLVDNDDQWWLSLPCVYAILMTRGPDAENPSGLFTLKIFSQDDSNDDTEDEDSDDEGLSYVIAFEHRTDASNFCFLLDSFFEDLGDFGADIVPLLKNDIQEMVREQRKIFVARKGQLQLYAGQPFREVEAALKSIIQGNQRQ</sequence>
<name>A0ACB9RIZ2_9MYRT</name>
<reference evidence="2" key="1">
    <citation type="journal article" date="2023" name="Front. Plant Sci.">
        <title>Chromosomal-level genome assembly of Melastoma candidum provides insights into trichome evolution.</title>
        <authorList>
            <person name="Zhong Y."/>
            <person name="Wu W."/>
            <person name="Sun C."/>
            <person name="Zou P."/>
            <person name="Liu Y."/>
            <person name="Dai S."/>
            <person name="Zhou R."/>
        </authorList>
    </citation>
    <scope>NUCLEOTIDE SEQUENCE [LARGE SCALE GENOMIC DNA]</scope>
</reference>
<gene>
    <name evidence="1" type="ORF">MLD38_016345</name>
</gene>
<proteinExistence type="predicted"/>
<dbReference type="EMBL" id="CM042883">
    <property type="protein sequence ID" value="KAI4378928.1"/>
    <property type="molecule type" value="Genomic_DNA"/>
</dbReference>
<keyword evidence="2" id="KW-1185">Reference proteome</keyword>
<protein>
    <submittedName>
        <fullName evidence="1">Uncharacterized protein</fullName>
    </submittedName>
</protein>
<organism evidence="1 2">
    <name type="scientific">Melastoma candidum</name>
    <dbReference type="NCBI Taxonomy" id="119954"/>
    <lineage>
        <taxon>Eukaryota</taxon>
        <taxon>Viridiplantae</taxon>
        <taxon>Streptophyta</taxon>
        <taxon>Embryophyta</taxon>
        <taxon>Tracheophyta</taxon>
        <taxon>Spermatophyta</taxon>
        <taxon>Magnoliopsida</taxon>
        <taxon>eudicotyledons</taxon>
        <taxon>Gunneridae</taxon>
        <taxon>Pentapetalae</taxon>
        <taxon>rosids</taxon>
        <taxon>malvids</taxon>
        <taxon>Myrtales</taxon>
        <taxon>Melastomataceae</taxon>
        <taxon>Melastomatoideae</taxon>
        <taxon>Melastomateae</taxon>
        <taxon>Melastoma</taxon>
    </lineage>
</organism>